<dbReference type="GO" id="GO:0020037">
    <property type="term" value="F:heme binding"/>
    <property type="evidence" value="ECO:0007669"/>
    <property type="project" value="InterPro"/>
</dbReference>
<dbReference type="Proteomes" id="UP000265703">
    <property type="component" value="Unassembled WGS sequence"/>
</dbReference>
<evidence type="ECO:0000313" key="3">
    <source>
        <dbReference type="EMBL" id="RIA94810.1"/>
    </source>
</evidence>
<feature type="domain" description="DOMON" evidence="2">
    <location>
        <begin position="99"/>
        <end position="219"/>
    </location>
</feature>
<dbReference type="OrthoDB" id="823504at2759"/>
<keyword evidence="1" id="KW-0812">Transmembrane</keyword>
<dbReference type="InterPro" id="IPR045266">
    <property type="entry name" value="DOH_DOMON"/>
</dbReference>
<dbReference type="Gene3D" id="2.60.40.1210">
    <property type="entry name" value="Cellobiose dehydrogenase, cytochrome domain"/>
    <property type="match status" value="1"/>
</dbReference>
<dbReference type="PROSITE" id="PS50292">
    <property type="entry name" value="PEROXIDASE_3"/>
    <property type="match status" value="1"/>
</dbReference>
<dbReference type="EMBL" id="QKYT01000073">
    <property type="protein sequence ID" value="RIA94810.1"/>
    <property type="molecule type" value="Genomic_DNA"/>
</dbReference>
<dbReference type="GO" id="GO:0004601">
    <property type="term" value="F:peroxidase activity"/>
    <property type="evidence" value="ECO:0007669"/>
    <property type="project" value="InterPro"/>
</dbReference>
<keyword evidence="4" id="KW-1185">Reference proteome</keyword>
<dbReference type="InterPro" id="IPR019791">
    <property type="entry name" value="Haem_peroxidase_animal"/>
</dbReference>
<evidence type="ECO:0000259" key="2">
    <source>
        <dbReference type="PROSITE" id="PS50836"/>
    </source>
</evidence>
<keyword evidence="1" id="KW-0472">Membrane</keyword>
<dbReference type="AlphaFoldDB" id="A0A397T997"/>
<dbReference type="PROSITE" id="PS50836">
    <property type="entry name" value="DOMON"/>
    <property type="match status" value="1"/>
</dbReference>
<dbReference type="Pfam" id="PF03098">
    <property type="entry name" value="An_peroxidase"/>
    <property type="match status" value="1"/>
</dbReference>
<name>A0A397T997_9GLOM</name>
<dbReference type="Gene3D" id="1.10.640.10">
    <property type="entry name" value="Haem peroxidase domain superfamily, animal type"/>
    <property type="match status" value="1"/>
</dbReference>
<feature type="transmembrane region" description="Helical" evidence="1">
    <location>
        <begin position="217"/>
        <end position="237"/>
    </location>
</feature>
<comment type="caution">
    <text evidence="3">The sequence shown here is derived from an EMBL/GenBank/DDBJ whole genome shotgun (WGS) entry which is preliminary data.</text>
</comment>
<dbReference type="SUPFAM" id="SSF49344">
    <property type="entry name" value="CBD9-like"/>
    <property type="match status" value="1"/>
</dbReference>
<evidence type="ECO:0000313" key="4">
    <source>
        <dbReference type="Proteomes" id="UP000265703"/>
    </source>
</evidence>
<keyword evidence="1" id="KW-1133">Transmembrane helix</keyword>
<sequence>MMIRDSDRLWYEAPDAGFTIEEIYEISNTTLSQIIARNTPKSYQLPLNIWIVQPSLSLNSISDLNVPDPNLSTSNVPNNNPSLLLPADYPPLNQVSLSDIFRVHWKIVNDDIYFTLIIASTNSWFAIGFNDKDSMITSDIIICRNTNNNVEVRQYKSDGYYTPELINDQLVKVRKVNVQSGVYSLVEISRPLSAEGSTLKPITENNLISSKYKIIELFYFIYLFICFFIIMYYLFIFKFSDICMESKQ</sequence>
<dbReference type="GO" id="GO:0006979">
    <property type="term" value="P:response to oxidative stress"/>
    <property type="evidence" value="ECO:0007669"/>
    <property type="project" value="InterPro"/>
</dbReference>
<dbReference type="InterPro" id="IPR037120">
    <property type="entry name" value="Haem_peroxidase_sf_animal"/>
</dbReference>
<proteinExistence type="predicted"/>
<organism evidence="3 4">
    <name type="scientific">Glomus cerebriforme</name>
    <dbReference type="NCBI Taxonomy" id="658196"/>
    <lineage>
        <taxon>Eukaryota</taxon>
        <taxon>Fungi</taxon>
        <taxon>Fungi incertae sedis</taxon>
        <taxon>Mucoromycota</taxon>
        <taxon>Glomeromycotina</taxon>
        <taxon>Glomeromycetes</taxon>
        <taxon>Glomerales</taxon>
        <taxon>Glomeraceae</taxon>
        <taxon>Glomus</taxon>
    </lineage>
</organism>
<dbReference type="InterPro" id="IPR010255">
    <property type="entry name" value="Haem_peroxidase_sf"/>
</dbReference>
<dbReference type="CDD" id="cd09631">
    <property type="entry name" value="DOMON_DOH"/>
    <property type="match status" value="1"/>
</dbReference>
<dbReference type="SUPFAM" id="SSF48113">
    <property type="entry name" value="Heme-dependent peroxidases"/>
    <property type="match status" value="1"/>
</dbReference>
<dbReference type="InterPro" id="IPR005018">
    <property type="entry name" value="DOMON_domain"/>
</dbReference>
<accession>A0A397T997</accession>
<gene>
    <name evidence="3" type="ORF">C1645_533586</name>
</gene>
<reference evidence="3 4" key="1">
    <citation type="submission" date="2018-06" db="EMBL/GenBank/DDBJ databases">
        <title>Comparative genomics reveals the genomic features of Rhizophagus irregularis, R. cerebriforme, R. diaphanum and Gigaspora rosea, and their symbiotic lifestyle signature.</title>
        <authorList>
            <person name="Morin E."/>
            <person name="San Clemente H."/>
            <person name="Chen E.C.H."/>
            <person name="De La Providencia I."/>
            <person name="Hainaut M."/>
            <person name="Kuo A."/>
            <person name="Kohler A."/>
            <person name="Murat C."/>
            <person name="Tang N."/>
            <person name="Roy S."/>
            <person name="Loubradou J."/>
            <person name="Henrissat B."/>
            <person name="Grigoriev I.V."/>
            <person name="Corradi N."/>
            <person name="Roux C."/>
            <person name="Martin F.M."/>
        </authorList>
    </citation>
    <scope>NUCLEOTIDE SEQUENCE [LARGE SCALE GENOMIC DNA]</scope>
    <source>
        <strain evidence="3 4">DAOM 227022</strain>
    </source>
</reference>
<dbReference type="Pfam" id="PF03351">
    <property type="entry name" value="DOMON"/>
    <property type="match status" value="1"/>
</dbReference>
<protein>
    <recommendedName>
        <fullName evidence="2">DOMON domain-containing protein</fullName>
    </recommendedName>
</protein>
<evidence type="ECO:0000256" key="1">
    <source>
        <dbReference type="SAM" id="Phobius"/>
    </source>
</evidence>